<evidence type="ECO:0000313" key="6">
    <source>
        <dbReference type="EMBL" id="SEH57528.1"/>
    </source>
</evidence>
<evidence type="ECO:0000256" key="5">
    <source>
        <dbReference type="SAM" id="MobiDB-lite"/>
    </source>
</evidence>
<dbReference type="STRING" id="1267564.SAMN05192561_10880"/>
<reference evidence="6 7" key="1">
    <citation type="submission" date="2016-10" db="EMBL/GenBank/DDBJ databases">
        <authorList>
            <person name="de Groot N.N."/>
        </authorList>
    </citation>
    <scope>NUCLEOTIDE SEQUENCE [LARGE SCALE GENOMIC DNA]</scope>
    <source>
        <strain evidence="6 7">IBRC-M10418</strain>
    </source>
</reference>
<dbReference type="AlphaFoldDB" id="A0A1H6J6D4"/>
<dbReference type="GO" id="GO:0046279">
    <property type="term" value="P:3,4-dihydroxybenzoate biosynthetic process"/>
    <property type="evidence" value="ECO:0007669"/>
    <property type="project" value="TreeGrafter"/>
</dbReference>
<evidence type="ECO:0000256" key="4">
    <source>
        <dbReference type="ARBA" id="ARBA00023270"/>
    </source>
</evidence>
<evidence type="ECO:0000256" key="1">
    <source>
        <dbReference type="ARBA" id="ARBA00001864"/>
    </source>
</evidence>
<dbReference type="SUPFAM" id="SSF51569">
    <property type="entry name" value="Aldolase"/>
    <property type="match status" value="1"/>
</dbReference>
<evidence type="ECO:0000256" key="3">
    <source>
        <dbReference type="ARBA" id="ARBA00023239"/>
    </source>
</evidence>
<dbReference type="Pfam" id="PF01487">
    <property type="entry name" value="DHquinase_I"/>
    <property type="match status" value="1"/>
</dbReference>
<dbReference type="Gene3D" id="3.20.20.70">
    <property type="entry name" value="Aldolase class I"/>
    <property type="match status" value="1"/>
</dbReference>
<organism evidence="6 7">
    <name type="scientific">Halopenitus malekzadehii</name>
    <dbReference type="NCBI Taxonomy" id="1267564"/>
    <lineage>
        <taxon>Archaea</taxon>
        <taxon>Methanobacteriati</taxon>
        <taxon>Methanobacteriota</taxon>
        <taxon>Stenosarchaea group</taxon>
        <taxon>Halobacteria</taxon>
        <taxon>Halobacteriales</taxon>
        <taxon>Haloferacaceae</taxon>
        <taxon>Halopenitus</taxon>
    </lineage>
</organism>
<dbReference type="GO" id="GO:0003855">
    <property type="term" value="F:3-dehydroquinate dehydratase activity"/>
    <property type="evidence" value="ECO:0007669"/>
    <property type="project" value="UniProtKB-EC"/>
</dbReference>
<evidence type="ECO:0000256" key="2">
    <source>
        <dbReference type="ARBA" id="ARBA00012060"/>
    </source>
</evidence>
<comment type="catalytic activity">
    <reaction evidence="1">
        <text>3-dehydroquinate = 3-dehydroshikimate + H2O</text>
        <dbReference type="Rhea" id="RHEA:21096"/>
        <dbReference type="ChEBI" id="CHEBI:15377"/>
        <dbReference type="ChEBI" id="CHEBI:16630"/>
        <dbReference type="ChEBI" id="CHEBI:32364"/>
        <dbReference type="EC" id="4.2.1.10"/>
    </reaction>
</comment>
<keyword evidence="4" id="KW-0704">Schiff base</keyword>
<keyword evidence="7" id="KW-1185">Reference proteome</keyword>
<dbReference type="InterPro" id="IPR050146">
    <property type="entry name" value="Type-I_3-dehydroquinase"/>
</dbReference>
<dbReference type="InterPro" id="IPR018508">
    <property type="entry name" value="3-dehydroquinate_DH_AS"/>
</dbReference>
<name>A0A1H6J6D4_9EURY</name>
<dbReference type="PANTHER" id="PTHR43699">
    <property type="entry name" value="3-DEHYDROQUINATE DEHYDRATASE"/>
    <property type="match status" value="1"/>
</dbReference>
<protein>
    <recommendedName>
        <fullName evidence="2">3-dehydroquinate dehydratase</fullName>
        <ecNumber evidence="2">4.2.1.10</ecNumber>
    </recommendedName>
</protein>
<dbReference type="EC" id="4.2.1.10" evidence="2"/>
<dbReference type="InterPro" id="IPR001381">
    <property type="entry name" value="DHquinase_I"/>
</dbReference>
<dbReference type="PANTHER" id="PTHR43699:SF1">
    <property type="entry name" value="3-DEHYDROQUINATE DEHYDRATASE"/>
    <property type="match status" value="1"/>
</dbReference>
<dbReference type="CDD" id="cd00502">
    <property type="entry name" value="DHQase_I"/>
    <property type="match status" value="1"/>
</dbReference>
<dbReference type="EMBL" id="FNWU01000008">
    <property type="protein sequence ID" value="SEH57528.1"/>
    <property type="molecule type" value="Genomic_DNA"/>
</dbReference>
<dbReference type="Proteomes" id="UP000199215">
    <property type="component" value="Unassembled WGS sequence"/>
</dbReference>
<gene>
    <name evidence="6" type="ORF">SAMN05192561_10880</name>
</gene>
<feature type="region of interest" description="Disordered" evidence="5">
    <location>
        <begin position="231"/>
        <end position="250"/>
    </location>
</feature>
<accession>A0A1H6J6D4</accession>
<dbReference type="InterPro" id="IPR013785">
    <property type="entry name" value="Aldolase_TIM"/>
</dbReference>
<sequence>MTLDEFALAATTSDLSREADARDVADLVEFRMDKATDPIDQLAAYDGELPILATNRNRWFGGTADDDGRLDTLVAASRFDDVALVDLELETARGTSWIVDDLRANDVDVVVSHHDFESTPDEEVLAAIVAECAEYGDVAKVATFPSDLSDTLTVLEVVRAATAAGRSVAGIAMGELGSHVRVIAHVYGSKLGYAPLVDDDADYAPGQIPLRQLAALIESTRVEDATFDAGDVPAVLDGTDAAPPERPRSD</sequence>
<keyword evidence="3" id="KW-0456">Lyase</keyword>
<proteinExistence type="predicted"/>
<dbReference type="PROSITE" id="PS01028">
    <property type="entry name" value="DEHYDROQUINASE_I"/>
    <property type="match status" value="1"/>
</dbReference>
<evidence type="ECO:0000313" key="7">
    <source>
        <dbReference type="Proteomes" id="UP000199215"/>
    </source>
</evidence>